<dbReference type="InterPro" id="IPR032710">
    <property type="entry name" value="NTF2-like_dom_sf"/>
</dbReference>
<organism evidence="7 8">
    <name type="scientific">Immundisolibacter cernigliae</name>
    <dbReference type="NCBI Taxonomy" id="1810504"/>
    <lineage>
        <taxon>Bacteria</taxon>
        <taxon>Pseudomonadati</taxon>
        <taxon>Pseudomonadota</taxon>
        <taxon>Gammaproteobacteria</taxon>
        <taxon>Immundisolibacterales</taxon>
        <taxon>Immundisolibacteraceae</taxon>
        <taxon>Immundisolibacter</taxon>
    </lineage>
</organism>
<keyword evidence="5" id="KW-0560">Oxidoreductase</keyword>
<dbReference type="CDD" id="cd00667">
    <property type="entry name" value="ring_hydroxylating_dioxygenases_beta"/>
    <property type="match status" value="1"/>
</dbReference>
<proteinExistence type="inferred from homology"/>
<protein>
    <recommendedName>
        <fullName evidence="9">Benzene 1,2-dioxygenase</fullName>
    </recommendedName>
</protein>
<name>A0A1B1YWT5_9GAMM</name>
<dbReference type="InterPro" id="IPR000391">
    <property type="entry name" value="Rng_hydr_dOase-bsu"/>
</dbReference>
<dbReference type="InParanoid" id="A0A1B1YWT5"/>
<dbReference type="KEGG" id="gbi:PG2T_14650"/>
<evidence type="ECO:0000256" key="6">
    <source>
        <dbReference type="SAM" id="MobiDB-lite"/>
    </source>
</evidence>
<evidence type="ECO:0008006" key="9">
    <source>
        <dbReference type="Google" id="ProtNLM"/>
    </source>
</evidence>
<dbReference type="Pfam" id="PF00866">
    <property type="entry name" value="Ring_hydroxyl_B"/>
    <property type="match status" value="1"/>
</dbReference>
<evidence type="ECO:0000313" key="7">
    <source>
        <dbReference type="EMBL" id="ANX05300.1"/>
    </source>
</evidence>
<dbReference type="PANTHER" id="PTHR41534">
    <property type="entry name" value="BLR3401 PROTEIN"/>
    <property type="match status" value="1"/>
</dbReference>
<dbReference type="Proteomes" id="UP000092952">
    <property type="component" value="Chromosome"/>
</dbReference>
<evidence type="ECO:0000256" key="3">
    <source>
        <dbReference type="ARBA" id="ARBA00022797"/>
    </source>
</evidence>
<dbReference type="EMBL" id="CP014671">
    <property type="protein sequence ID" value="ANX05300.1"/>
    <property type="molecule type" value="Genomic_DNA"/>
</dbReference>
<comment type="pathway">
    <text evidence="1">Aromatic compound metabolism.</text>
</comment>
<sequence length="210" mass="24510">MPRKASRPRSPTRPPPEASAMNEPNVVHLFQREDHLAPVNVPMQTAYEIEQFLYAEAELLDAWKFRDWLALMAPDVHYWAPVRENRLAREMEREMYPPGTAAHFDENLHMLGERVNRLYTNMAWSEAPPSRTRHLVSNVRAHTTGQADEFDVQSSFHVYRTSSERHQDSVIGKRFDRLRRANAPYGFQIVNRTVVFDMATLLVKNLSLFY</sequence>
<dbReference type="AlphaFoldDB" id="A0A1B1YWT5"/>
<dbReference type="PANTHER" id="PTHR41534:SF2">
    <property type="entry name" value="3-PHENYLPROPIONATE_CINNAMIC ACID DIOXYGENASE SUBUNIT BETA"/>
    <property type="match status" value="1"/>
</dbReference>
<dbReference type="GO" id="GO:0019380">
    <property type="term" value="P:3-phenylpropionate catabolic process"/>
    <property type="evidence" value="ECO:0007669"/>
    <property type="project" value="TreeGrafter"/>
</dbReference>
<reference evidence="8" key="1">
    <citation type="submission" date="2016-03" db="EMBL/GenBank/DDBJ databases">
        <title>Complete genome sequence of Solimmundus cernigliae, representing a novel lineage of polycyclic aromatic hydrocarbon degraders within the Gammaproteobacteria.</title>
        <authorList>
            <person name="Singleton D.R."/>
            <person name="Dickey A.N."/>
            <person name="Scholl E.H."/>
            <person name="Wright F.A."/>
            <person name="Aitken M.D."/>
        </authorList>
    </citation>
    <scope>NUCLEOTIDE SEQUENCE [LARGE SCALE GENOMIC DNA]</scope>
    <source>
        <strain evidence="8">TR3.2</strain>
    </source>
</reference>
<evidence type="ECO:0000313" key="8">
    <source>
        <dbReference type="Proteomes" id="UP000092952"/>
    </source>
</evidence>
<feature type="region of interest" description="Disordered" evidence="6">
    <location>
        <begin position="1"/>
        <end position="22"/>
    </location>
</feature>
<dbReference type="SUPFAM" id="SSF54427">
    <property type="entry name" value="NTF2-like"/>
    <property type="match status" value="1"/>
</dbReference>
<comment type="similarity">
    <text evidence="2">Belongs to the bacterial ring-hydroxylating dioxygenase beta subunit family.</text>
</comment>
<dbReference type="STRING" id="1810504.PG2T_14650"/>
<dbReference type="GO" id="GO:0051213">
    <property type="term" value="F:dioxygenase activity"/>
    <property type="evidence" value="ECO:0007669"/>
    <property type="project" value="UniProtKB-KW"/>
</dbReference>
<evidence type="ECO:0000256" key="1">
    <source>
        <dbReference type="ARBA" id="ARBA00005211"/>
    </source>
</evidence>
<keyword evidence="4" id="KW-0223">Dioxygenase</keyword>
<evidence type="ECO:0000256" key="2">
    <source>
        <dbReference type="ARBA" id="ARBA00009570"/>
    </source>
</evidence>
<evidence type="ECO:0000256" key="4">
    <source>
        <dbReference type="ARBA" id="ARBA00022964"/>
    </source>
</evidence>
<keyword evidence="3" id="KW-0058">Aromatic hydrocarbons catabolism</keyword>
<dbReference type="Gene3D" id="3.10.450.50">
    <property type="match status" value="1"/>
</dbReference>
<evidence type="ECO:0000256" key="5">
    <source>
        <dbReference type="ARBA" id="ARBA00023002"/>
    </source>
</evidence>
<dbReference type="NCBIfam" id="NF007479">
    <property type="entry name" value="PRK10069.1"/>
    <property type="match status" value="1"/>
</dbReference>
<accession>A0A1B1YWT5</accession>
<keyword evidence="8" id="KW-1185">Reference proteome</keyword>
<gene>
    <name evidence="7" type="ORF">PG2T_14650</name>
</gene>